<dbReference type="InterPro" id="IPR001387">
    <property type="entry name" value="Cro/C1-type_HTH"/>
</dbReference>
<proteinExistence type="predicted"/>
<dbReference type="SMART" id="SM00530">
    <property type="entry name" value="HTH_XRE"/>
    <property type="match status" value="1"/>
</dbReference>
<dbReference type="Pfam" id="PF19054">
    <property type="entry name" value="DUF5753"/>
    <property type="match status" value="1"/>
</dbReference>
<evidence type="ECO:0000313" key="2">
    <source>
        <dbReference type="EMBL" id="MEE2055693.1"/>
    </source>
</evidence>
<dbReference type="Gene3D" id="1.10.260.40">
    <property type="entry name" value="lambda repressor-like DNA-binding domains"/>
    <property type="match status" value="1"/>
</dbReference>
<dbReference type="SUPFAM" id="SSF47413">
    <property type="entry name" value="lambda repressor-like DNA-binding domains"/>
    <property type="match status" value="1"/>
</dbReference>
<dbReference type="CDD" id="cd00093">
    <property type="entry name" value="HTH_XRE"/>
    <property type="match status" value="1"/>
</dbReference>
<organism evidence="2 3">
    <name type="scientific">Nocardiopsis tropica</name>
    <dbReference type="NCBI Taxonomy" id="109330"/>
    <lineage>
        <taxon>Bacteria</taxon>
        <taxon>Bacillati</taxon>
        <taxon>Actinomycetota</taxon>
        <taxon>Actinomycetes</taxon>
        <taxon>Streptosporangiales</taxon>
        <taxon>Nocardiopsidaceae</taxon>
        <taxon>Nocardiopsis</taxon>
    </lineage>
</organism>
<reference evidence="2 3" key="1">
    <citation type="submission" date="2023-07" db="EMBL/GenBank/DDBJ databases">
        <authorList>
            <person name="Girao M."/>
            <person name="Carvalho M.F."/>
        </authorList>
    </citation>
    <scope>NUCLEOTIDE SEQUENCE [LARGE SCALE GENOMIC DNA]</scope>
    <source>
        <strain evidence="2 3">66/93</strain>
    </source>
</reference>
<feature type="domain" description="HTH cro/C1-type" evidence="1">
    <location>
        <begin position="17"/>
        <end position="72"/>
    </location>
</feature>
<dbReference type="RefSeq" id="WP_267949753.1">
    <property type="nucleotide sequence ID" value="NZ_BAAAJA010000008.1"/>
</dbReference>
<accession>A0ABU7L2D5</accession>
<dbReference type="InterPro" id="IPR010982">
    <property type="entry name" value="Lambda_DNA-bd_dom_sf"/>
</dbReference>
<gene>
    <name evidence="2" type="ORF">Q8A49_34860</name>
</gene>
<name>A0ABU7L2D5_9ACTN</name>
<dbReference type="Pfam" id="PF13560">
    <property type="entry name" value="HTH_31"/>
    <property type="match status" value="1"/>
</dbReference>
<comment type="caution">
    <text evidence="2">The sequence shown here is derived from an EMBL/GenBank/DDBJ whole genome shotgun (WGS) entry which is preliminary data.</text>
</comment>
<sequence>MQDVDGRKVPDVRFGMALMRQRKRAGKTQGALASHIKCTTGHISHVENGRRALSEASVAEVDAFLDAGGRLIRTYGDLYEPDSVDWLGQLHEHQASAEVIREYHNSVFPGVIQVSSYARAVFSSGSPWLGEEGIKERVAVRLERSKVVLRANGPQYHVVLDDIVLHRPVGPPSTMKEQIDEVIKKAESGRIMLQMHGWGQYPNPGLDGPYSVLMSVGAPDLVYVESIYGGQSTDDPVSVRQFGVLFSRLQANARSPGDSLTLLKEWSERYGKAQAA</sequence>
<protein>
    <submittedName>
        <fullName evidence="2">Helix-turn-helix transcriptional regulator</fullName>
    </submittedName>
</protein>
<dbReference type="Proteomes" id="UP001348641">
    <property type="component" value="Unassembled WGS sequence"/>
</dbReference>
<dbReference type="InterPro" id="IPR043917">
    <property type="entry name" value="DUF5753"/>
</dbReference>
<evidence type="ECO:0000313" key="3">
    <source>
        <dbReference type="Proteomes" id="UP001348641"/>
    </source>
</evidence>
<dbReference type="EMBL" id="JAUUCC010000210">
    <property type="protein sequence ID" value="MEE2055693.1"/>
    <property type="molecule type" value="Genomic_DNA"/>
</dbReference>
<evidence type="ECO:0000259" key="1">
    <source>
        <dbReference type="SMART" id="SM00530"/>
    </source>
</evidence>